<evidence type="ECO:0000313" key="3">
    <source>
        <dbReference type="Proteomes" id="UP000028486"/>
    </source>
</evidence>
<dbReference type="HOGENOM" id="CLU_1228061_0_0_7"/>
<dbReference type="CDD" id="cd21140">
    <property type="entry name" value="Cas6_I-like"/>
    <property type="match status" value="1"/>
</dbReference>
<name>A0A076F9T2_9BACT</name>
<dbReference type="eggNOG" id="COG1583">
    <property type="taxonomic scope" value="Bacteria"/>
</dbReference>
<dbReference type="EMBL" id="CP009043">
    <property type="protein sequence ID" value="AII14448.1"/>
    <property type="molecule type" value="Genomic_DNA"/>
</dbReference>
<dbReference type="InterPro" id="IPR049435">
    <property type="entry name" value="Cas_Cas6_C"/>
</dbReference>
<dbReference type="Gene3D" id="3.30.70.1900">
    <property type="match status" value="1"/>
</dbReference>
<dbReference type="KEGG" id="caj:CIG1485E_0588"/>
<proteinExistence type="predicted"/>
<dbReference type="STRING" id="1244531.CIG2463D_0588"/>
<dbReference type="Proteomes" id="UP000028486">
    <property type="component" value="Chromosome"/>
</dbReference>
<evidence type="ECO:0000313" key="2">
    <source>
        <dbReference type="EMBL" id="AII14448.1"/>
    </source>
</evidence>
<accession>A0A076F9T2</accession>
<dbReference type="OrthoDB" id="5361150at2"/>
<gene>
    <name evidence="2" type="primary">cas6</name>
    <name evidence="2" type="ORF">CIG1485E_0588</name>
</gene>
<protein>
    <submittedName>
        <fullName evidence="2">CRISPR/Cas system-associated RAMP protein Cas6, type I-B/HMARI</fullName>
    </submittedName>
</protein>
<dbReference type="PATRIC" id="fig|1244531.5.peg.595"/>
<feature type="domain" description="CRISPR associated protein Cas6 C-terminal" evidence="1">
    <location>
        <begin position="125"/>
        <end position="220"/>
    </location>
</feature>
<dbReference type="AlphaFoldDB" id="A0A076F9T2"/>
<organism evidence="2 3">
    <name type="scientific">Campylobacter iguaniorum</name>
    <dbReference type="NCBI Taxonomy" id="1244531"/>
    <lineage>
        <taxon>Bacteria</taxon>
        <taxon>Pseudomonadati</taxon>
        <taxon>Campylobacterota</taxon>
        <taxon>Epsilonproteobacteria</taxon>
        <taxon>Campylobacterales</taxon>
        <taxon>Campylobacteraceae</taxon>
        <taxon>Campylobacter</taxon>
    </lineage>
</organism>
<sequence length="224" mass="25613">MLIITSRIPSVNFSIKKGLARLVQGYIYNQLSPAEHVGYKHSNGKVFKRVNFDFNLVNNQIKIRFSSCEPKLEETLAMAILKDGLVLGEIHLVDTHIEFIHNLTSKNHVVISGFVACAITSLLGYKIYLEPQDSRHLEMMKLNALQRYETLMQKPYDGEFELSLKWQNLNRPREFYYKGDIPLKAWLAKWEIKAKADLINLLLSAGVGSGCMNYGCGFLEIEQE</sequence>
<keyword evidence="3" id="KW-1185">Reference proteome</keyword>
<dbReference type="RefSeq" id="WP_038453541.1">
    <property type="nucleotide sequence ID" value="NZ_CP009043.1"/>
</dbReference>
<reference evidence="3" key="1">
    <citation type="journal article" date="2014" name="Genome Announc.">
        <title>Complete Genome Sequence of Campylobacter iguaniorum Strain 1485ET, Isolated from a Bearded Dragon (Pogona vitticeps).</title>
        <authorList>
            <person name="Gilbert M.J."/>
            <person name="Miller W.G."/>
            <person name="Yee E."/>
            <person name="Kik M."/>
            <person name="Wagenaar J.A."/>
            <person name="Duim B."/>
        </authorList>
    </citation>
    <scope>NUCLEOTIDE SEQUENCE [LARGE SCALE GENOMIC DNA]</scope>
    <source>
        <strain evidence="3">1485E</strain>
    </source>
</reference>
<dbReference type="Pfam" id="PF01881">
    <property type="entry name" value="Cas_Cas6_C"/>
    <property type="match status" value="1"/>
</dbReference>
<evidence type="ECO:0000259" key="1">
    <source>
        <dbReference type="Pfam" id="PF01881"/>
    </source>
</evidence>